<evidence type="ECO:0000313" key="5">
    <source>
        <dbReference type="Proteomes" id="UP000035740"/>
    </source>
</evidence>
<feature type="domain" description="C3H1-type" evidence="3">
    <location>
        <begin position="162"/>
        <end position="182"/>
    </location>
</feature>
<sequence length="182" mass="20317">MNNKNIRKRPSPLDDAEDDGKDTKTGSYMSHNGKRLAISDNRLYFLTGTSEHMDSKNVLFQCESSKEIQVQNDSKVTATLETETDFSRDARAIQERALKKAEEALEGKNKTSGDVKLYKGINSYTDYRAGLHHQQTLAAEKASGDYGPLRASVHVRVSAGFDYQPDICKDYKETGYCGYGDS</sequence>
<protein>
    <recommendedName>
        <fullName evidence="3">C3H1-type domain-containing protein</fullName>
    </recommendedName>
</protein>
<keyword evidence="1" id="KW-0479">Metal-binding</keyword>
<dbReference type="InterPro" id="IPR039971">
    <property type="entry name" value="CWC24-like"/>
</dbReference>
<keyword evidence="1" id="KW-0863">Zinc-finger</keyword>
<dbReference type="GO" id="GO:0008270">
    <property type="term" value="F:zinc ion binding"/>
    <property type="evidence" value="ECO:0007669"/>
    <property type="project" value="UniProtKB-KW"/>
</dbReference>
<dbReference type="GO" id="GO:0005684">
    <property type="term" value="C:U2-type spliceosomal complex"/>
    <property type="evidence" value="ECO:0007669"/>
    <property type="project" value="TreeGrafter"/>
</dbReference>
<dbReference type="EMBL" id="KQ090525">
    <property type="protein sequence ID" value="KMS95178.1"/>
    <property type="molecule type" value="Genomic_DNA"/>
</dbReference>
<dbReference type="GO" id="GO:0034247">
    <property type="term" value="P:snoRNA splicing"/>
    <property type="evidence" value="ECO:0007669"/>
    <property type="project" value="TreeGrafter"/>
</dbReference>
<dbReference type="Pfam" id="PF00642">
    <property type="entry name" value="zf-CCCH"/>
    <property type="match status" value="1"/>
</dbReference>
<evidence type="ECO:0000313" key="4">
    <source>
        <dbReference type="EMBL" id="KMS95178.1"/>
    </source>
</evidence>
<gene>
    <name evidence="4" type="ORF">BVRB_011650</name>
</gene>
<feature type="zinc finger region" description="C3H1-type" evidence="1">
    <location>
        <begin position="162"/>
        <end position="182"/>
    </location>
</feature>
<dbReference type="PROSITE" id="PS50103">
    <property type="entry name" value="ZF_C3H1"/>
    <property type="match status" value="1"/>
</dbReference>
<keyword evidence="5" id="KW-1185">Reference proteome</keyword>
<dbReference type="eggNOG" id="KOG1813">
    <property type="taxonomic scope" value="Eukaryota"/>
</dbReference>
<evidence type="ECO:0000256" key="1">
    <source>
        <dbReference type="PROSITE-ProRule" id="PRU00723"/>
    </source>
</evidence>
<organism evidence="4 5">
    <name type="scientific">Beta vulgaris subsp. vulgaris</name>
    <name type="common">Beet</name>
    <dbReference type="NCBI Taxonomy" id="3555"/>
    <lineage>
        <taxon>Eukaryota</taxon>
        <taxon>Viridiplantae</taxon>
        <taxon>Streptophyta</taxon>
        <taxon>Embryophyta</taxon>
        <taxon>Tracheophyta</taxon>
        <taxon>Spermatophyta</taxon>
        <taxon>Magnoliopsida</taxon>
        <taxon>eudicotyledons</taxon>
        <taxon>Gunneridae</taxon>
        <taxon>Pentapetalae</taxon>
        <taxon>Caryophyllales</taxon>
        <taxon>Chenopodiaceae</taxon>
        <taxon>Betoideae</taxon>
        <taxon>Beta</taxon>
    </lineage>
</organism>
<name>A0A0J8B5K1_BETVV</name>
<dbReference type="Gramene" id="KMS95178">
    <property type="protein sequence ID" value="KMS95178"/>
    <property type="gene ID" value="BVRB_011650"/>
</dbReference>
<keyword evidence="1" id="KW-0862">Zinc</keyword>
<dbReference type="AlphaFoldDB" id="A0A0J8B5K1"/>
<dbReference type="PANTHER" id="PTHR12930:SF0">
    <property type="entry name" value="RING FINGER PROTEIN 113B"/>
    <property type="match status" value="1"/>
</dbReference>
<proteinExistence type="predicted"/>
<dbReference type="OrthoDB" id="25761at2759"/>
<accession>A0A0J8B5K1</accession>
<reference evidence="4 5" key="1">
    <citation type="journal article" date="2014" name="Nature">
        <title>The genome of the recently domesticated crop plant sugar beet (Beta vulgaris).</title>
        <authorList>
            <person name="Dohm J.C."/>
            <person name="Minoche A.E."/>
            <person name="Holtgrawe D."/>
            <person name="Capella-Gutierrez S."/>
            <person name="Zakrzewski F."/>
            <person name="Tafer H."/>
            <person name="Rupp O."/>
            <person name="Sorensen T.R."/>
            <person name="Stracke R."/>
            <person name="Reinhardt R."/>
            <person name="Goesmann A."/>
            <person name="Kraft T."/>
            <person name="Schulz B."/>
            <person name="Stadler P.F."/>
            <person name="Schmidt T."/>
            <person name="Gabaldon T."/>
            <person name="Lehrach H."/>
            <person name="Weisshaar B."/>
            <person name="Himmelbauer H."/>
        </authorList>
    </citation>
    <scope>NUCLEOTIDE SEQUENCE [LARGE SCALE GENOMIC DNA]</scope>
    <source>
        <tissue evidence="4">Taproot</tissue>
    </source>
</reference>
<evidence type="ECO:0000259" key="3">
    <source>
        <dbReference type="PROSITE" id="PS50103"/>
    </source>
</evidence>
<dbReference type="PANTHER" id="PTHR12930">
    <property type="entry name" value="ZINC FINGER PROTEIN 183"/>
    <property type="match status" value="1"/>
</dbReference>
<dbReference type="InterPro" id="IPR000571">
    <property type="entry name" value="Znf_CCCH"/>
</dbReference>
<feature type="compositionally biased region" description="Basic residues" evidence="2">
    <location>
        <begin position="1"/>
        <end position="10"/>
    </location>
</feature>
<evidence type="ECO:0000256" key="2">
    <source>
        <dbReference type="SAM" id="MobiDB-lite"/>
    </source>
</evidence>
<dbReference type="Proteomes" id="UP000035740">
    <property type="component" value="Unassembled WGS sequence"/>
</dbReference>
<feature type="region of interest" description="Disordered" evidence="2">
    <location>
        <begin position="1"/>
        <end position="33"/>
    </location>
</feature>